<comment type="similarity">
    <text evidence="2 4">Belongs to the AB hydrolase superfamily. Lipase family.</text>
</comment>
<dbReference type="PANTHER" id="PTHR11610">
    <property type="entry name" value="LIPASE"/>
    <property type="match status" value="1"/>
</dbReference>
<dbReference type="OrthoDB" id="6495720at2759"/>
<evidence type="ECO:0000313" key="8">
    <source>
        <dbReference type="Proteomes" id="UP000821853"/>
    </source>
</evidence>
<dbReference type="SUPFAM" id="SSF53474">
    <property type="entry name" value="alpha/beta-Hydrolases"/>
    <property type="match status" value="1"/>
</dbReference>
<protein>
    <recommendedName>
        <fullName evidence="6">Lipase domain-containing protein</fullName>
    </recommendedName>
</protein>
<feature type="chain" id="PRO_5039943421" description="Lipase domain-containing protein" evidence="5">
    <location>
        <begin position="23"/>
        <end position="390"/>
    </location>
</feature>
<comment type="subcellular location">
    <subcellularLocation>
        <location evidence="1">Secreted</location>
    </subcellularLocation>
</comment>
<evidence type="ECO:0000256" key="4">
    <source>
        <dbReference type="RuleBase" id="RU004262"/>
    </source>
</evidence>
<accession>A0A9J6FZ40</accession>
<evidence type="ECO:0000256" key="2">
    <source>
        <dbReference type="ARBA" id="ARBA00010701"/>
    </source>
</evidence>
<organism evidence="7 8">
    <name type="scientific">Haemaphysalis longicornis</name>
    <name type="common">Bush tick</name>
    <dbReference type="NCBI Taxonomy" id="44386"/>
    <lineage>
        <taxon>Eukaryota</taxon>
        <taxon>Metazoa</taxon>
        <taxon>Ecdysozoa</taxon>
        <taxon>Arthropoda</taxon>
        <taxon>Chelicerata</taxon>
        <taxon>Arachnida</taxon>
        <taxon>Acari</taxon>
        <taxon>Parasitiformes</taxon>
        <taxon>Ixodida</taxon>
        <taxon>Ixodoidea</taxon>
        <taxon>Ixodidae</taxon>
        <taxon>Haemaphysalinae</taxon>
        <taxon>Haemaphysalis</taxon>
    </lineage>
</organism>
<dbReference type="Pfam" id="PF00151">
    <property type="entry name" value="Lipase"/>
    <property type="match status" value="1"/>
</dbReference>
<dbReference type="GO" id="GO:0016042">
    <property type="term" value="P:lipid catabolic process"/>
    <property type="evidence" value="ECO:0007669"/>
    <property type="project" value="TreeGrafter"/>
</dbReference>
<dbReference type="PRINTS" id="PR00821">
    <property type="entry name" value="TAGLIPASE"/>
</dbReference>
<dbReference type="EMBL" id="JABSTR010000005">
    <property type="protein sequence ID" value="KAH9371414.1"/>
    <property type="molecule type" value="Genomic_DNA"/>
</dbReference>
<reference evidence="7 8" key="1">
    <citation type="journal article" date="2020" name="Cell">
        <title>Large-Scale Comparative Analyses of Tick Genomes Elucidate Their Genetic Diversity and Vector Capacities.</title>
        <authorList>
            <consortium name="Tick Genome and Microbiome Consortium (TIGMIC)"/>
            <person name="Jia N."/>
            <person name="Wang J."/>
            <person name="Shi W."/>
            <person name="Du L."/>
            <person name="Sun Y."/>
            <person name="Zhan W."/>
            <person name="Jiang J.F."/>
            <person name="Wang Q."/>
            <person name="Zhang B."/>
            <person name="Ji P."/>
            <person name="Bell-Sakyi L."/>
            <person name="Cui X.M."/>
            <person name="Yuan T.T."/>
            <person name="Jiang B.G."/>
            <person name="Yang W.F."/>
            <person name="Lam T.T."/>
            <person name="Chang Q.C."/>
            <person name="Ding S.J."/>
            <person name="Wang X.J."/>
            <person name="Zhu J.G."/>
            <person name="Ruan X.D."/>
            <person name="Zhao L."/>
            <person name="Wei J.T."/>
            <person name="Ye R.Z."/>
            <person name="Que T.C."/>
            <person name="Du C.H."/>
            <person name="Zhou Y.H."/>
            <person name="Cheng J.X."/>
            <person name="Dai P.F."/>
            <person name="Guo W.B."/>
            <person name="Han X.H."/>
            <person name="Huang E.J."/>
            <person name="Li L.F."/>
            <person name="Wei W."/>
            <person name="Gao Y.C."/>
            <person name="Liu J.Z."/>
            <person name="Shao H.Z."/>
            <person name="Wang X."/>
            <person name="Wang C.C."/>
            <person name="Yang T.C."/>
            <person name="Huo Q.B."/>
            <person name="Li W."/>
            <person name="Chen H.Y."/>
            <person name="Chen S.E."/>
            <person name="Zhou L.G."/>
            <person name="Ni X.B."/>
            <person name="Tian J.H."/>
            <person name="Sheng Y."/>
            <person name="Liu T."/>
            <person name="Pan Y.S."/>
            <person name="Xia L.Y."/>
            <person name="Li J."/>
            <person name="Zhao F."/>
            <person name="Cao W.C."/>
        </authorList>
    </citation>
    <scope>NUCLEOTIDE SEQUENCE [LARGE SCALE GENOMIC DNA]</scope>
    <source>
        <strain evidence="7">HaeL-2018</strain>
    </source>
</reference>
<sequence>MCSASTLVVAMTTATLLACARAETCPGAAVFRPAVTESDGDFGEVVREPYGVFNTSGPWSFFVPRDVRDVNVTFRWWLPGGSGVVPNSEHLEFTAGSDVDLPGDRLGNANLTVVCHGLPAESAAHADALVTALRRHRPGDALLEVLWSVGAGCTADVYYCPTHAGQTDSAVYRQAAGDSRLVARALARTLASLVFDHGYDLGRVHLLGFGVGAHVMGFVADDLGHIAYGSHRLGRLTLLDPTAPLFVSKLGLAHLNAPGRARASDAVHTSAAEPCGLGVKARIAALDVYVNGGERQPHCRSSVRCSHMAALVYYKRTVERCAGDAPGTELLPGYWTPERNGEEFVSPKMCAREAPRSNADVEREKTAAAAAFTSAPSLFVVSVVCLASVR</sequence>
<dbReference type="GO" id="GO:0016298">
    <property type="term" value="F:lipase activity"/>
    <property type="evidence" value="ECO:0007669"/>
    <property type="project" value="InterPro"/>
</dbReference>
<dbReference type="Proteomes" id="UP000821853">
    <property type="component" value="Chromosome 3"/>
</dbReference>
<dbReference type="Gene3D" id="3.40.50.1820">
    <property type="entry name" value="alpha/beta hydrolase"/>
    <property type="match status" value="1"/>
</dbReference>
<dbReference type="VEuPathDB" id="VectorBase:HLOH_061297"/>
<keyword evidence="3" id="KW-0964">Secreted</keyword>
<evidence type="ECO:0000256" key="1">
    <source>
        <dbReference type="ARBA" id="ARBA00004613"/>
    </source>
</evidence>
<keyword evidence="8" id="KW-1185">Reference proteome</keyword>
<comment type="caution">
    <text evidence="7">The sequence shown here is derived from an EMBL/GenBank/DDBJ whole genome shotgun (WGS) entry which is preliminary data.</text>
</comment>
<feature type="domain" description="Lipase" evidence="6">
    <location>
        <begin position="169"/>
        <end position="309"/>
    </location>
</feature>
<dbReference type="InterPro" id="IPR029058">
    <property type="entry name" value="AB_hydrolase_fold"/>
</dbReference>
<evidence type="ECO:0000259" key="6">
    <source>
        <dbReference type="Pfam" id="PF00151"/>
    </source>
</evidence>
<feature type="signal peptide" evidence="5">
    <location>
        <begin position="1"/>
        <end position="22"/>
    </location>
</feature>
<dbReference type="PANTHER" id="PTHR11610:SF173">
    <property type="entry name" value="LIPASE DOMAIN-CONTAINING PROTEIN-RELATED"/>
    <property type="match status" value="1"/>
</dbReference>
<dbReference type="InterPro" id="IPR000734">
    <property type="entry name" value="TAG_lipase"/>
</dbReference>
<evidence type="ECO:0000313" key="7">
    <source>
        <dbReference type="EMBL" id="KAH9371414.1"/>
    </source>
</evidence>
<evidence type="ECO:0000256" key="5">
    <source>
        <dbReference type="SAM" id="SignalP"/>
    </source>
</evidence>
<dbReference type="GO" id="GO:0005615">
    <property type="term" value="C:extracellular space"/>
    <property type="evidence" value="ECO:0007669"/>
    <property type="project" value="TreeGrafter"/>
</dbReference>
<name>A0A9J6FZ40_HAELO</name>
<dbReference type="AlphaFoldDB" id="A0A9J6FZ40"/>
<keyword evidence="5" id="KW-0732">Signal</keyword>
<evidence type="ECO:0000256" key="3">
    <source>
        <dbReference type="ARBA" id="ARBA00022525"/>
    </source>
</evidence>
<proteinExistence type="inferred from homology"/>
<gene>
    <name evidence="7" type="ORF">HPB48_017932</name>
</gene>
<dbReference type="InterPro" id="IPR013818">
    <property type="entry name" value="Lipase"/>
</dbReference>